<feature type="region of interest" description="Disordered" evidence="1">
    <location>
        <begin position="1"/>
        <end position="35"/>
    </location>
</feature>
<proteinExistence type="predicted"/>
<sequence length="35" mass="3943">AGRAQRPDRPALPDGRPVGHGRQRDARGRRRARRA</sequence>
<gene>
    <name evidence="2" type="ORF">AVDCRST_MAG64-1795</name>
</gene>
<dbReference type="EMBL" id="CADCUQ010000409">
    <property type="protein sequence ID" value="CAA9402691.1"/>
    <property type="molecule type" value="Genomic_DNA"/>
</dbReference>
<protein>
    <submittedName>
        <fullName evidence="2">Uncharacterized protein</fullName>
    </submittedName>
</protein>
<evidence type="ECO:0000313" key="2">
    <source>
        <dbReference type="EMBL" id="CAA9402691.1"/>
    </source>
</evidence>
<dbReference type="AlphaFoldDB" id="A0A6J4P717"/>
<feature type="non-terminal residue" evidence="2">
    <location>
        <position position="35"/>
    </location>
</feature>
<organism evidence="2">
    <name type="scientific">uncultured Phycisphaerae bacterium</name>
    <dbReference type="NCBI Taxonomy" id="904963"/>
    <lineage>
        <taxon>Bacteria</taxon>
        <taxon>Pseudomonadati</taxon>
        <taxon>Planctomycetota</taxon>
        <taxon>Phycisphaerae</taxon>
        <taxon>environmental samples</taxon>
    </lineage>
</organism>
<accession>A0A6J4P717</accession>
<evidence type="ECO:0000256" key="1">
    <source>
        <dbReference type="SAM" id="MobiDB-lite"/>
    </source>
</evidence>
<name>A0A6J4P717_9BACT</name>
<feature type="non-terminal residue" evidence="2">
    <location>
        <position position="1"/>
    </location>
</feature>
<reference evidence="2" key="1">
    <citation type="submission" date="2020-02" db="EMBL/GenBank/DDBJ databases">
        <authorList>
            <person name="Meier V. D."/>
        </authorList>
    </citation>
    <scope>NUCLEOTIDE SEQUENCE</scope>
    <source>
        <strain evidence="2">AVDCRST_MAG64</strain>
    </source>
</reference>
<feature type="compositionally biased region" description="Basic and acidic residues" evidence="1">
    <location>
        <begin position="1"/>
        <end position="11"/>
    </location>
</feature>